<dbReference type="KEGG" id="euz:DVS28_a0366"/>
<dbReference type="EMBL" id="CP031165">
    <property type="protein sequence ID" value="AXV05073.1"/>
    <property type="molecule type" value="Genomic_DNA"/>
</dbReference>
<keyword evidence="2" id="KW-1185">Reference proteome</keyword>
<organism evidence="1 2">
    <name type="scientific">Euzebya pacifica</name>
    <dbReference type="NCBI Taxonomy" id="1608957"/>
    <lineage>
        <taxon>Bacteria</taxon>
        <taxon>Bacillati</taxon>
        <taxon>Actinomycetota</taxon>
        <taxon>Nitriliruptoria</taxon>
        <taxon>Euzebyales</taxon>
    </lineage>
</organism>
<proteinExistence type="predicted"/>
<dbReference type="Proteomes" id="UP000264006">
    <property type="component" value="Chromosome"/>
</dbReference>
<dbReference type="AlphaFoldDB" id="A0A346XS76"/>
<accession>A0A346XS76</accession>
<evidence type="ECO:0000313" key="2">
    <source>
        <dbReference type="Proteomes" id="UP000264006"/>
    </source>
</evidence>
<reference evidence="1 2" key="1">
    <citation type="submission" date="2018-09" db="EMBL/GenBank/DDBJ databases">
        <title>Complete genome sequence of Euzebya sp. DY32-46 isolated from seawater of Pacific Ocean.</title>
        <authorList>
            <person name="Xu L."/>
            <person name="Wu Y.-H."/>
            <person name="Xu X.-W."/>
        </authorList>
    </citation>
    <scope>NUCLEOTIDE SEQUENCE [LARGE SCALE GENOMIC DNA]</scope>
    <source>
        <strain evidence="1 2">DY32-46</strain>
    </source>
</reference>
<evidence type="ECO:0000313" key="1">
    <source>
        <dbReference type="EMBL" id="AXV05073.1"/>
    </source>
</evidence>
<gene>
    <name evidence="1" type="ORF">DVS28_a0366</name>
</gene>
<sequence length="81" mass="8765">MTATTTTQGITRVLRTASVRDPLHAIGGGGRVFVQVGRAWWFAGFLIAPVELGERLRYVSDDMVTVSAVVVSIEEWDTTAA</sequence>
<name>A0A346XS76_9ACTN</name>
<protein>
    <submittedName>
        <fullName evidence="1">Uncharacterized protein</fullName>
    </submittedName>
</protein>
<dbReference type="RefSeq" id="WP_114589930.1">
    <property type="nucleotide sequence ID" value="NZ_CAXIBR010000078.1"/>
</dbReference>